<protein>
    <submittedName>
        <fullName evidence="3">Uncharacterized protein</fullName>
    </submittedName>
</protein>
<comment type="caution">
    <text evidence="3">The sequence shown here is derived from an EMBL/GenBank/DDBJ whole genome shotgun (WGS) entry which is preliminary data.</text>
</comment>
<dbReference type="Gene3D" id="1.10.287.1490">
    <property type="match status" value="1"/>
</dbReference>
<evidence type="ECO:0000256" key="1">
    <source>
        <dbReference type="SAM" id="Coils"/>
    </source>
</evidence>
<dbReference type="OrthoDB" id="6097645at2"/>
<dbReference type="eggNOG" id="COG1566">
    <property type="taxonomic scope" value="Bacteria"/>
</dbReference>
<keyword evidence="1" id="KW-0175">Coiled coil</keyword>
<organism evidence="3 4">
    <name type="scientific">Marinomonas profundimaris</name>
    <dbReference type="NCBI Taxonomy" id="1208321"/>
    <lineage>
        <taxon>Bacteria</taxon>
        <taxon>Pseudomonadati</taxon>
        <taxon>Pseudomonadota</taxon>
        <taxon>Gammaproteobacteria</taxon>
        <taxon>Oceanospirillales</taxon>
        <taxon>Oceanospirillaceae</taxon>
        <taxon>Marinomonas</taxon>
    </lineage>
</organism>
<gene>
    <name evidence="3" type="ORF">D104_17435</name>
</gene>
<accession>W1RNC0</accession>
<keyword evidence="2" id="KW-0812">Transmembrane</keyword>
<dbReference type="PROSITE" id="PS51257">
    <property type="entry name" value="PROKAR_LIPOPROTEIN"/>
    <property type="match status" value="1"/>
</dbReference>
<dbReference type="EMBL" id="AYOZ01000061">
    <property type="protein sequence ID" value="ETI58046.1"/>
    <property type="molecule type" value="Genomic_DNA"/>
</dbReference>
<keyword evidence="2" id="KW-1133">Transmembrane helix</keyword>
<evidence type="ECO:0000313" key="3">
    <source>
        <dbReference type="EMBL" id="ETI58046.1"/>
    </source>
</evidence>
<sequence length="545" mass="60652">MKVRTTILIPITLGLMMSACSTTTRQQTESVAESEASNVDVSASIPALAANISTEDTNSDALEKEIASKETLIDSLQQRLINNDKQLSALDRSLDEKDKNIASLQNALSNADNLADLEKQKKSREALESRYAALKLDNDLLTRRINQLENENTSLKQQVSSLESMPTSQDAFKQSYLTLLSENTDLHNKYANLEADNQSSQKQLSALKKENLILGGALSDARAQHQILWDKVHALRNASGVSDESDLDQTDLANRQIESEELSPEFESIPAPIYLTDNGNNTDDSLLRIDLINLEAQVEDQKLIIEEYQNDVLALESALDESADYEARWKSLDDKLALAIENNALLNKQLNDAQERLANSQAEMSALSLRLNSTQQALESNENSNITTAAAIDSLTSQLTTTLRNVQWQVPNEIALHNTFEILVSANIQPSLAGQMYLAELVTDSDIRMISDPVATAVVQNGRLQWRWRVSGLNEKPKAQLNLFVNQQISFEGQTLERQIYRGNETLSLINNNLFEKYGYWAIAILFGLLGGFLIGRINKQKNTL</sequence>
<keyword evidence="2" id="KW-0472">Membrane</keyword>
<dbReference type="AlphaFoldDB" id="W1RNC0"/>
<dbReference type="Proteomes" id="UP000018857">
    <property type="component" value="Unassembled WGS sequence"/>
</dbReference>
<proteinExistence type="predicted"/>
<evidence type="ECO:0000313" key="4">
    <source>
        <dbReference type="Proteomes" id="UP000018857"/>
    </source>
</evidence>
<dbReference type="PATRIC" id="fig|1208321.3.peg.3453"/>
<reference evidence="3 4" key="1">
    <citation type="journal article" date="2014" name="Genome Announc.">
        <title>Draft Genome Sequence of Marinomonas sp. Strain D104, a Polycyclic Aromatic Hydrocarbon-Degrading Bacterium from the Deep-Sea Sediment of the Arctic Ocean.</title>
        <authorList>
            <person name="Dong C."/>
            <person name="Bai X."/>
            <person name="Lai Q."/>
            <person name="Xie Y."/>
            <person name="Chen X."/>
            <person name="Shao Z."/>
        </authorList>
    </citation>
    <scope>NUCLEOTIDE SEQUENCE [LARGE SCALE GENOMIC DNA]</scope>
    <source>
        <strain evidence="3 4">D104</strain>
    </source>
</reference>
<keyword evidence="4" id="KW-1185">Reference proteome</keyword>
<dbReference type="RefSeq" id="WP_024025504.1">
    <property type="nucleotide sequence ID" value="NZ_AYOZ01000061.1"/>
</dbReference>
<feature type="coiled-coil region" evidence="1">
    <location>
        <begin position="59"/>
        <end position="210"/>
    </location>
</feature>
<name>W1RNC0_9GAMM</name>
<feature type="coiled-coil region" evidence="1">
    <location>
        <begin position="291"/>
        <end position="377"/>
    </location>
</feature>
<evidence type="ECO:0000256" key="2">
    <source>
        <dbReference type="SAM" id="Phobius"/>
    </source>
</evidence>
<feature type="transmembrane region" description="Helical" evidence="2">
    <location>
        <begin position="518"/>
        <end position="536"/>
    </location>
</feature>
<dbReference type="STRING" id="1208321.D104_17435"/>